<dbReference type="InterPro" id="IPR013525">
    <property type="entry name" value="ABC2_TM"/>
</dbReference>
<accession>A0ABT2F1P2</accession>
<evidence type="ECO:0000259" key="7">
    <source>
        <dbReference type="Pfam" id="PF12698"/>
    </source>
</evidence>
<evidence type="ECO:0000256" key="4">
    <source>
        <dbReference type="ARBA" id="ARBA00022989"/>
    </source>
</evidence>
<feature type="transmembrane region" description="Helical" evidence="6">
    <location>
        <begin position="283"/>
        <end position="306"/>
    </location>
</feature>
<feature type="transmembrane region" description="Helical" evidence="6">
    <location>
        <begin position="184"/>
        <end position="205"/>
    </location>
</feature>
<evidence type="ECO:0000256" key="1">
    <source>
        <dbReference type="ARBA" id="ARBA00004651"/>
    </source>
</evidence>
<name>A0ABT2F1P2_9STAP</name>
<feature type="transmembrane region" description="Helical" evidence="6">
    <location>
        <begin position="238"/>
        <end position="263"/>
    </location>
</feature>
<dbReference type="RefSeq" id="WP_259199179.1">
    <property type="nucleotide sequence ID" value="NZ_JANUXY010000003.1"/>
</dbReference>
<sequence length="420" mass="47300">MSKFWATFRLTYLKKVKTKSFLITTLLMILLIVGMANIDKIVDLFNGDDDDSHQVAIVTKNDTLYDTIKAQGQAIDKKVKYQHLSKEQAEQALKKDKVDYFVEVTQNQQQQLKGTLVDNKHVSDKDKMAWQTLLSQVQKGMIAQSLDLSPTELQQLQAESQVTDKLIGNKNKDGDSDESEMEDFLANIMVSAVNVIMFFIVINYANQVAMEVATEKTSRVSEMIITSVKPVTHIASKVLSVIAVAFTQLVILGVAIIASFYVFDLHQKLEQIDFEWTPLLMRLLIFSLVFFVLSIVAYIILAAILGNMTTRIEDISQSIMPMTILMLAAFYCSIFGAANPDHIIVRVMSYVPFFSPFVTVTRLSLESTPTMEGVIAVIIHIVLIFVLAWLAAKTYKNAVLTFEKGIVASFKRAFQKERHN</sequence>
<organism evidence="8 9">
    <name type="scientific">Staphylococcus americanisciuri</name>
    <dbReference type="NCBI Taxonomy" id="2973940"/>
    <lineage>
        <taxon>Bacteria</taxon>
        <taxon>Bacillati</taxon>
        <taxon>Bacillota</taxon>
        <taxon>Bacilli</taxon>
        <taxon>Bacillales</taxon>
        <taxon>Staphylococcaceae</taxon>
        <taxon>Staphylococcus</taxon>
    </lineage>
</organism>
<comment type="subcellular location">
    <subcellularLocation>
        <location evidence="1">Cell membrane</location>
        <topology evidence="1">Multi-pass membrane protein</topology>
    </subcellularLocation>
</comment>
<feature type="transmembrane region" description="Helical" evidence="6">
    <location>
        <begin position="318"/>
        <end position="337"/>
    </location>
</feature>
<dbReference type="PANTHER" id="PTHR30294:SF29">
    <property type="entry name" value="MULTIDRUG ABC TRANSPORTER PERMEASE YBHS-RELATED"/>
    <property type="match status" value="1"/>
</dbReference>
<evidence type="ECO:0000313" key="8">
    <source>
        <dbReference type="EMBL" id="MCS4486073.1"/>
    </source>
</evidence>
<dbReference type="EMBL" id="JANUXY010000003">
    <property type="protein sequence ID" value="MCS4486073.1"/>
    <property type="molecule type" value="Genomic_DNA"/>
</dbReference>
<feature type="transmembrane region" description="Helical" evidence="6">
    <location>
        <begin position="21"/>
        <end position="38"/>
    </location>
</feature>
<gene>
    <name evidence="8" type="ORF">NXS11_04100</name>
</gene>
<evidence type="ECO:0000256" key="3">
    <source>
        <dbReference type="ARBA" id="ARBA00022692"/>
    </source>
</evidence>
<dbReference type="InterPro" id="IPR051449">
    <property type="entry name" value="ABC-2_transporter_component"/>
</dbReference>
<keyword evidence="5 6" id="KW-0472">Membrane</keyword>
<evidence type="ECO:0000256" key="2">
    <source>
        <dbReference type="ARBA" id="ARBA00022475"/>
    </source>
</evidence>
<keyword evidence="3 6" id="KW-0812">Transmembrane</keyword>
<proteinExistence type="predicted"/>
<feature type="transmembrane region" description="Helical" evidence="6">
    <location>
        <begin position="373"/>
        <end position="392"/>
    </location>
</feature>
<reference evidence="8 9" key="1">
    <citation type="journal article" date="2023" name="Int. J. Syst. Evol. Microbiol.">
        <title>Streptococcus sciuri sp. nov., Staphylococcus marylandisciuri sp. nov. and Staphylococcus americanisciuri sp. nov., isolated from faeces of eastern grey squirrel (Sciurus carolinensis).</title>
        <authorList>
            <person name="Volokhov D.V."/>
            <person name="Zagorodnyaya T.A."/>
            <person name="Furtak V.A."/>
            <person name="Nattanmai G."/>
            <person name="Randall L."/>
            <person name="Jose S."/>
            <person name="Gao Y."/>
            <person name="Eisenberg T."/>
            <person name="Delmonte P."/>
            <person name="Blom J."/>
            <person name="Mitchell K.K."/>
        </authorList>
    </citation>
    <scope>NUCLEOTIDE SEQUENCE [LARGE SCALE GENOMIC DNA]</scope>
    <source>
        <strain evidence="8 9">GRT3</strain>
    </source>
</reference>
<protein>
    <submittedName>
        <fullName evidence="8">ABC transporter permease</fullName>
    </submittedName>
</protein>
<keyword evidence="9" id="KW-1185">Reference proteome</keyword>
<keyword evidence="2" id="KW-1003">Cell membrane</keyword>
<keyword evidence="4 6" id="KW-1133">Transmembrane helix</keyword>
<dbReference type="Proteomes" id="UP001205609">
    <property type="component" value="Unassembled WGS sequence"/>
</dbReference>
<feature type="domain" description="ABC-2 type transporter transmembrane" evidence="7">
    <location>
        <begin position="19"/>
        <end position="391"/>
    </location>
</feature>
<evidence type="ECO:0000256" key="5">
    <source>
        <dbReference type="ARBA" id="ARBA00023136"/>
    </source>
</evidence>
<dbReference type="Pfam" id="PF12698">
    <property type="entry name" value="ABC2_membrane_3"/>
    <property type="match status" value="1"/>
</dbReference>
<evidence type="ECO:0000256" key="6">
    <source>
        <dbReference type="SAM" id="Phobius"/>
    </source>
</evidence>
<comment type="caution">
    <text evidence="8">The sequence shown here is derived from an EMBL/GenBank/DDBJ whole genome shotgun (WGS) entry which is preliminary data.</text>
</comment>
<dbReference type="PANTHER" id="PTHR30294">
    <property type="entry name" value="MEMBRANE COMPONENT OF ABC TRANSPORTER YHHJ-RELATED"/>
    <property type="match status" value="1"/>
</dbReference>
<evidence type="ECO:0000313" key="9">
    <source>
        <dbReference type="Proteomes" id="UP001205609"/>
    </source>
</evidence>